<dbReference type="EMBL" id="JAAABI010000012">
    <property type="protein sequence ID" value="NAY93464.1"/>
    <property type="molecule type" value="Genomic_DNA"/>
</dbReference>
<feature type="domain" description="PKD" evidence="1">
    <location>
        <begin position="1621"/>
        <end position="1700"/>
    </location>
</feature>
<dbReference type="InterPro" id="IPR013783">
    <property type="entry name" value="Ig-like_fold"/>
</dbReference>
<proteinExistence type="predicted"/>
<sequence>MKHQRMPSKKPKSKKTKISHRIIALCLTVAFSPSLLPVNMLMASNNGPTAPEASSFEPVDATDMVNLATGDLSYVLPLMNVPSPEGGYPLSLAYHAGIAIDQEATWTGLGWNVNPGAITRSVNGYPDDWDQGTFREYFYNKGNTYTDYSASIGFSPTGAGTSVGLNLSWGDSRAFGGSVSIGSNILSETGNAIGNVGLSVGTSGVSAIGNYGGNSFSVGTSGASLNAGIPIGNTGFGLGASIGTNGIGLTAGHQNAETNRNISVGLNSNWSGDISANASYSAGEGNKKNSIGVNFSSRGIGVSAGIQGVGTGASASSFSHSVSASDWSVKQSGYNIPLFVPVPGGILSFSFGRQRTTVYLDNLEHNVVNGPLYFKNNRSALGQSSSNVHVSSDIYGVSTASTFTTIANNGVYPNYDNYRVTGQGIGGSISPRLHQNGALIGLNKEVEASGSIAGYELSHELPGALTSYVSSTDFTQMPDFQFDNEYASSWLQTQREFNGSSANSSTIFNYMTSTSALSLQRRVTGRYVEYYTFAELAAGIGFDRGLLKTISSIHAYGSSAYEPDGIGAFKVVAPDGKTYHYTLPVFNHEIISRQYGMDSQYPNEDDAFYEKRQLKKFATHWLLTAVTGPDYVDMNNNQIPDDADYGYWVAFDYGQWSNGYIWYNPHGEEYEESGPNDEIKNYSWGRKEIYYLDKVITRTHTALFVKEERNDGRGKQVTYKHRKDKNTAVRTFDLKEQSLLRLKEIILVKNSDLGSITKINATNLSSTPAALTNYSINWFDSLSDDGGTKNINCSRQNNVLDDQDGNNWTALRDKSSKIVSLAYDYSLASGAPYTTATGRLALKNVAFKTKGGNQLIPPYSFTYINKPYTFQDKDEWGYDKFDPDQWSLSEVTMPTGSKITVDYEADVFSAALGQNISFTTTGALDSNNTFEVTSNVDFDEFGVNLNDNVPASHRKVTSCSESTNSYTMEVYDGTAKVIQVINPQKIRLQLNGNPSVVSSQFYGTDCSGITFGNNYTRINVSDAAYSTSIRVKSLTTTDGVQSFLTEYDYTIPGTNESSGIVSYIPFGPYVDEELPYGMELPPPIPMYSHVKTTAFGSNNSSLGYTQYVFKTLPKSYNANFGDVIQISKDESTFSNSGANASVSVASFNIMDNTASLGQLISTASYNGYGQLMSKTINNYAIPDNAPQGKVSESYQQYKILDYASGAITDKWYVNSSTRTRYASALLSTTVIQGGFTSTTYFDQHDPYSGQLLETTTVQSDGTEFKTESIPAYTRYGEMGSKIVNYNNKNMITQEAMSKTYVKDNGSFKLIGSGINTWSPSTYNPTNGGSSTKVWRKHKTYVWDGTSDSNGFFTSFSGDYDNFNWSTSASSQPADWKLVSQINEYDPYSMVLEVEDINGNRAATKMGDESTKIIATGNSPYAEMHYSGAEYLDGNTFDGGIDDVGRTTERSHTGRYGIKVTTEQGFKTTMTGHSSGKYKISVWASKDNSSNARIYDGTGLKQFNGEEVRAGNWVLLNHYVDLTSSNKTIYVRSNSGTVYFDDFRIHPVESSMTSYVYNEWDELTFILGPNNLGTQYVYNEGGQLCSVYAEIQGQPGVSGGFKIVSKNQLQYKNGTLGFCSNLGGGISTSKSNATTSCNIDFDLLGYGGVTTWNVNFGDGNSQSGSNTPPSSVSHSYSSTGSKTVTLTLNGSATFTTNVSITSSPSFSGANDNGNGYKTITLNGSPGDPIIYSASLGGSNSGFSGSVSVNGVNSSLTAGNTSVNNVNAGVFPSSGAVSCTLSISSSAGGAGTTSLTIAKPHGCGTTSTSVSISSF</sequence>
<dbReference type="RefSeq" id="WP_166524875.1">
    <property type="nucleotide sequence ID" value="NZ_JAAABI010000012.1"/>
</dbReference>
<dbReference type="SUPFAM" id="SSF49299">
    <property type="entry name" value="PKD domain"/>
    <property type="match status" value="1"/>
</dbReference>
<dbReference type="Gene3D" id="2.60.40.10">
    <property type="entry name" value="Immunoglobulins"/>
    <property type="match status" value="1"/>
</dbReference>
<evidence type="ECO:0000313" key="2">
    <source>
        <dbReference type="EMBL" id="NAY93464.1"/>
    </source>
</evidence>
<accession>A0A964TFC5</accession>
<gene>
    <name evidence="2" type="ORF">GTQ34_16250</name>
</gene>
<keyword evidence="3" id="KW-1185">Reference proteome</keyword>
<organism evidence="2 3">
    <name type="scientific">Flagellimonas ochracea</name>
    <dbReference type="NCBI Taxonomy" id="2696472"/>
    <lineage>
        <taxon>Bacteria</taxon>
        <taxon>Pseudomonadati</taxon>
        <taxon>Bacteroidota</taxon>
        <taxon>Flavobacteriia</taxon>
        <taxon>Flavobacteriales</taxon>
        <taxon>Flavobacteriaceae</taxon>
        <taxon>Flagellimonas</taxon>
    </lineage>
</organism>
<dbReference type="InterPro" id="IPR035986">
    <property type="entry name" value="PKD_dom_sf"/>
</dbReference>
<dbReference type="PROSITE" id="PS50093">
    <property type="entry name" value="PKD"/>
    <property type="match status" value="1"/>
</dbReference>
<evidence type="ECO:0000259" key="1">
    <source>
        <dbReference type="PROSITE" id="PS50093"/>
    </source>
</evidence>
<dbReference type="Pfam" id="PF18911">
    <property type="entry name" value="PKD_4"/>
    <property type="match status" value="1"/>
</dbReference>
<evidence type="ECO:0000313" key="3">
    <source>
        <dbReference type="Proteomes" id="UP000667650"/>
    </source>
</evidence>
<protein>
    <recommendedName>
        <fullName evidence="1">PKD domain-containing protein</fullName>
    </recommendedName>
</protein>
<dbReference type="InterPro" id="IPR000601">
    <property type="entry name" value="PKD_dom"/>
</dbReference>
<dbReference type="Proteomes" id="UP000667650">
    <property type="component" value="Unassembled WGS sequence"/>
</dbReference>
<comment type="caution">
    <text evidence="2">The sequence shown here is derived from an EMBL/GenBank/DDBJ whole genome shotgun (WGS) entry which is preliminary data.</text>
</comment>
<name>A0A964TFC5_9FLAO</name>
<reference evidence="2" key="1">
    <citation type="submission" date="2020-01" db="EMBL/GenBank/DDBJ databases">
        <title>Muricauda ochracea sp. nov., isolated from a tidal flat of Garorim bay in Korea.</title>
        <authorList>
            <person name="Kim D."/>
            <person name="Yoo Y."/>
            <person name="Kim J.-J."/>
        </authorList>
    </citation>
    <scope>NUCLEOTIDE SEQUENCE</scope>
    <source>
        <strain evidence="2">JGD-17</strain>
    </source>
</reference>